<evidence type="ECO:0000259" key="7">
    <source>
        <dbReference type="Pfam" id="PF03600"/>
    </source>
</evidence>
<sequence length="431" mass="44588">MTLALLGFATVLLFIILIMAKRMSAAAALIAVPIVGGLLAGAGPRIGDMMLDGILDVAPIATMLAFAVLYFAVMMDSGLFDPLVNRILAMVGDDPVRIAIGTMALSSLVSLDGDGTTTALIVITSMLPLYRAVGMNPLILATLLGSSNAIMNLLPWGGPSARAAAAVKVDLVHDVFLPLVPAMLIALAALAALAWWLGTRERARLGWKSDGPAMPAPPVAADRPERRPRLFWFNLLLTAALMAGMVTGLAPLPVLIMGALAVALTVNYPRLSDQRERIAAHADNVVMVVVLIFAAGAFTGIMGGTGMTDAMARSLLSGVPESFGPYLAPITALLALPLTFVMSNDAYYFGVVPVLAHAGEAYGTSAEAIARASLMGGPVHSLSPLLAPVYLACGLLGVDVADAQRFALKYAIGISLTLTLAAIVTGAIPLA</sequence>
<comment type="caution">
    <text evidence="8">The sequence shown here is derived from an EMBL/GenBank/DDBJ whole genome shotgun (WGS) entry which is preliminary data.</text>
</comment>
<dbReference type="InterPro" id="IPR004680">
    <property type="entry name" value="Cit_transptr-like_dom"/>
</dbReference>
<proteinExistence type="predicted"/>
<dbReference type="GO" id="GO:0015137">
    <property type="term" value="F:citrate transmembrane transporter activity"/>
    <property type="evidence" value="ECO:0007669"/>
    <property type="project" value="InterPro"/>
</dbReference>
<evidence type="ECO:0000313" key="9">
    <source>
        <dbReference type="Proteomes" id="UP000535078"/>
    </source>
</evidence>
<dbReference type="NCBIfam" id="TIGR00784">
    <property type="entry name" value="citMHS"/>
    <property type="match status" value="1"/>
</dbReference>
<dbReference type="InterPro" id="IPR014738">
    <property type="entry name" value="Citrate_transporter"/>
</dbReference>
<organism evidence="8 9">
    <name type="scientific">Sphingopyxis italica</name>
    <dbReference type="NCBI Taxonomy" id="1129133"/>
    <lineage>
        <taxon>Bacteria</taxon>
        <taxon>Pseudomonadati</taxon>
        <taxon>Pseudomonadota</taxon>
        <taxon>Alphaproteobacteria</taxon>
        <taxon>Sphingomonadales</taxon>
        <taxon>Sphingomonadaceae</taxon>
        <taxon>Sphingopyxis</taxon>
    </lineage>
</organism>
<dbReference type="EMBL" id="JAATIT010000001">
    <property type="protein sequence ID" value="NJB88745.1"/>
    <property type="molecule type" value="Genomic_DNA"/>
</dbReference>
<feature type="transmembrane region" description="Helical" evidence="6">
    <location>
        <begin position="138"/>
        <end position="156"/>
    </location>
</feature>
<evidence type="ECO:0000256" key="3">
    <source>
        <dbReference type="ARBA" id="ARBA00022692"/>
    </source>
</evidence>
<dbReference type="InterPro" id="IPR003474">
    <property type="entry name" value="Glcn_transporter"/>
</dbReference>
<dbReference type="Proteomes" id="UP000535078">
    <property type="component" value="Unassembled WGS sequence"/>
</dbReference>
<dbReference type="RefSeq" id="WP_167919674.1">
    <property type="nucleotide sequence ID" value="NZ_JAATIT010000001.1"/>
</dbReference>
<dbReference type="GO" id="GO:0005886">
    <property type="term" value="C:plasma membrane"/>
    <property type="evidence" value="ECO:0007669"/>
    <property type="project" value="TreeGrafter"/>
</dbReference>
<feature type="transmembrane region" description="Helical" evidence="6">
    <location>
        <begin position="410"/>
        <end position="430"/>
    </location>
</feature>
<gene>
    <name evidence="8" type="ORF">GGR90_000897</name>
</gene>
<evidence type="ECO:0000256" key="5">
    <source>
        <dbReference type="ARBA" id="ARBA00023136"/>
    </source>
</evidence>
<keyword evidence="9" id="KW-1185">Reference proteome</keyword>
<feature type="transmembrane region" description="Helical" evidence="6">
    <location>
        <begin position="176"/>
        <end position="198"/>
    </location>
</feature>
<dbReference type="PANTHER" id="PTHR30354">
    <property type="entry name" value="GNT FAMILY GLUCONATE TRANSPORTER"/>
    <property type="match status" value="1"/>
</dbReference>
<feature type="transmembrane region" description="Helical" evidence="6">
    <location>
        <begin position="54"/>
        <end position="73"/>
    </location>
</feature>
<evidence type="ECO:0000256" key="6">
    <source>
        <dbReference type="SAM" id="Phobius"/>
    </source>
</evidence>
<accession>A0A7X6B7K5</accession>
<feature type="transmembrane region" description="Helical" evidence="6">
    <location>
        <begin position="284"/>
        <end position="302"/>
    </location>
</feature>
<feature type="domain" description="Citrate transporter-like" evidence="7">
    <location>
        <begin position="15"/>
        <end position="376"/>
    </location>
</feature>
<protein>
    <submittedName>
        <fullName evidence="8">CitMHS family citrate-Mg2+:H+ or citrate-Ca2+:H+ symporter</fullName>
    </submittedName>
</protein>
<keyword evidence="2" id="KW-0813">Transport</keyword>
<keyword evidence="4 6" id="KW-1133">Transmembrane helix</keyword>
<keyword evidence="3 6" id="KW-0812">Transmembrane</keyword>
<evidence type="ECO:0000313" key="8">
    <source>
        <dbReference type="EMBL" id="NJB88745.1"/>
    </source>
</evidence>
<dbReference type="Pfam" id="PF03600">
    <property type="entry name" value="CitMHS"/>
    <property type="match status" value="1"/>
</dbReference>
<dbReference type="AlphaFoldDB" id="A0A7X6B7K5"/>
<reference evidence="8 9" key="1">
    <citation type="submission" date="2020-03" db="EMBL/GenBank/DDBJ databases">
        <title>Genomic Encyclopedia of Type Strains, Phase IV (KMG-IV): sequencing the most valuable type-strain genomes for metagenomic binning, comparative biology and taxonomic classification.</title>
        <authorList>
            <person name="Goeker M."/>
        </authorList>
    </citation>
    <scope>NUCLEOTIDE SEQUENCE [LARGE SCALE GENOMIC DNA]</scope>
    <source>
        <strain evidence="8 9">DSM 25229</strain>
    </source>
</reference>
<name>A0A7X6B7K5_9SPHN</name>
<dbReference type="GO" id="GO:0015128">
    <property type="term" value="F:gluconate transmembrane transporter activity"/>
    <property type="evidence" value="ECO:0007669"/>
    <property type="project" value="InterPro"/>
</dbReference>
<evidence type="ECO:0000256" key="1">
    <source>
        <dbReference type="ARBA" id="ARBA00004141"/>
    </source>
</evidence>
<dbReference type="PANTHER" id="PTHR30354:SF26">
    <property type="entry name" value="TRANSPORTER, PUTATIVE-RELATED"/>
    <property type="match status" value="1"/>
</dbReference>
<evidence type="ECO:0000256" key="2">
    <source>
        <dbReference type="ARBA" id="ARBA00022448"/>
    </source>
</evidence>
<comment type="subcellular location">
    <subcellularLocation>
        <location evidence="1">Membrane</location>
        <topology evidence="1">Multi-pass membrane protein</topology>
    </subcellularLocation>
</comment>
<evidence type="ECO:0000256" key="4">
    <source>
        <dbReference type="ARBA" id="ARBA00022989"/>
    </source>
</evidence>
<keyword evidence="5 6" id="KW-0472">Membrane</keyword>
<feature type="transmembrane region" description="Helical" evidence="6">
    <location>
        <begin position="323"/>
        <end position="342"/>
    </location>
</feature>
<feature type="transmembrane region" description="Helical" evidence="6">
    <location>
        <begin position="231"/>
        <end position="264"/>
    </location>
</feature>